<dbReference type="GO" id="GO:0071973">
    <property type="term" value="P:bacterial-type flagellum-dependent cell motility"/>
    <property type="evidence" value="ECO:0007669"/>
    <property type="project" value="InterPro"/>
</dbReference>
<dbReference type="AlphaFoldDB" id="A0A071M7K6"/>
<accession>A0A071M7K6</accession>
<comment type="caution">
    <text evidence="6">The sequence shown here is derived from an EMBL/GenBank/DDBJ whole genome shotgun (WGS) entry which is preliminary data.</text>
</comment>
<dbReference type="InterPro" id="IPR001029">
    <property type="entry name" value="Flagellin_N"/>
</dbReference>
<protein>
    <submittedName>
        <fullName evidence="6">Flagellar hook protein FlgL</fullName>
    </submittedName>
</protein>
<proteinExistence type="inferred from homology"/>
<sequence>MRISSAQFFQLNVSQMNDQQAQLAQLYQQISSGVSLQTAADNPAGAAQAVQLSMTSATLSQYATNQNTALASLQAEDQTLQSVSSVLTSAQTLLVRAGDGSLSDSDRSALATQLQGYRDQLMTLANTNDGAGNYLFAGTKNSAAPFSTTPSGSVTYVGDTGTRQVQIADSSTVAQGDTGAAVFMSVPAIGSSPVPSAGAGNTGTGTIGAVTVTNPSIATNGHQFSITFGGTAAAPTYTVTDNSASPPTTTPAQAYSAGSAISLGGGMTVAVSGTPAAGDTFAVSPAPQASGGSDVFSTLDAMISALKTPVTANAVAGAALKNALMTGSTKLGNTMRNVTTIQASVGGREQEVKAMQAVNQTASLQTTSNLSDLTSTNMVTTISQYLQVQNALTGAQKAYVQLQNMSLFQYINP</sequence>
<dbReference type="NCBIfam" id="TIGR02550">
    <property type="entry name" value="flagell_flgL"/>
    <property type="match status" value="1"/>
</dbReference>
<keyword evidence="6" id="KW-0969">Cilium</keyword>
<evidence type="ECO:0000256" key="2">
    <source>
        <dbReference type="ARBA" id="ARBA00004613"/>
    </source>
</evidence>
<comment type="subcellular location">
    <subcellularLocation>
        <location evidence="1">Bacterial flagellum</location>
    </subcellularLocation>
    <subcellularLocation>
        <location evidence="2">Secreted</location>
    </subcellularLocation>
</comment>
<keyword evidence="4" id="KW-0975">Bacterial flagellum</keyword>
<evidence type="ECO:0000256" key="4">
    <source>
        <dbReference type="ARBA" id="ARBA00023143"/>
    </source>
</evidence>
<evidence type="ECO:0000256" key="1">
    <source>
        <dbReference type="ARBA" id="ARBA00004365"/>
    </source>
</evidence>
<evidence type="ECO:0000259" key="5">
    <source>
        <dbReference type="Pfam" id="PF00669"/>
    </source>
</evidence>
<evidence type="ECO:0000256" key="3">
    <source>
        <dbReference type="ARBA" id="ARBA00005709"/>
    </source>
</evidence>
<dbReference type="InterPro" id="IPR001492">
    <property type="entry name" value="Flagellin"/>
</dbReference>
<dbReference type="InterPro" id="IPR013384">
    <property type="entry name" value="Flagell_FlgL"/>
</dbReference>
<evidence type="ECO:0000313" key="6">
    <source>
        <dbReference type="EMBL" id="KEA56738.1"/>
    </source>
</evidence>
<keyword evidence="6" id="KW-0282">Flagellum</keyword>
<dbReference type="PANTHER" id="PTHR42792">
    <property type="entry name" value="FLAGELLIN"/>
    <property type="match status" value="1"/>
</dbReference>
<dbReference type="EMBL" id="JJOA01000025">
    <property type="protein sequence ID" value="KEA56738.1"/>
    <property type="molecule type" value="Genomic_DNA"/>
</dbReference>
<gene>
    <name evidence="6" type="primary">flgL</name>
    <name evidence="6" type="ORF">DT99_26565</name>
</gene>
<name>A0A071M7K6_9BURK</name>
<dbReference type="PANTHER" id="PTHR42792:SF1">
    <property type="entry name" value="FLAGELLAR HOOK-ASSOCIATED PROTEIN 3"/>
    <property type="match status" value="1"/>
</dbReference>
<feature type="domain" description="Flagellin N-terminal" evidence="5">
    <location>
        <begin position="12"/>
        <end position="140"/>
    </location>
</feature>
<organism evidence="6">
    <name type="scientific">Burkholderia cenocepacia</name>
    <dbReference type="NCBI Taxonomy" id="95486"/>
    <lineage>
        <taxon>Bacteria</taxon>
        <taxon>Pseudomonadati</taxon>
        <taxon>Pseudomonadota</taxon>
        <taxon>Betaproteobacteria</taxon>
        <taxon>Burkholderiales</taxon>
        <taxon>Burkholderiaceae</taxon>
        <taxon>Burkholderia</taxon>
        <taxon>Burkholderia cepacia complex</taxon>
    </lineage>
</organism>
<dbReference type="SUPFAM" id="SSF64518">
    <property type="entry name" value="Phase 1 flagellin"/>
    <property type="match status" value="1"/>
</dbReference>
<comment type="similarity">
    <text evidence="3">Belongs to the bacterial flagellin family.</text>
</comment>
<dbReference type="OrthoDB" id="9768249at2"/>
<dbReference type="GO" id="GO:0005198">
    <property type="term" value="F:structural molecule activity"/>
    <property type="evidence" value="ECO:0007669"/>
    <property type="project" value="InterPro"/>
</dbReference>
<dbReference type="Pfam" id="PF00669">
    <property type="entry name" value="Flagellin_N"/>
    <property type="match status" value="1"/>
</dbReference>
<dbReference type="Gene3D" id="1.20.1330.10">
    <property type="entry name" value="f41 fragment of flagellin, N-terminal domain"/>
    <property type="match status" value="2"/>
</dbReference>
<dbReference type="GO" id="GO:0009424">
    <property type="term" value="C:bacterial-type flagellum hook"/>
    <property type="evidence" value="ECO:0007669"/>
    <property type="project" value="InterPro"/>
</dbReference>
<keyword evidence="6" id="KW-0966">Cell projection</keyword>
<dbReference type="GO" id="GO:0005576">
    <property type="term" value="C:extracellular region"/>
    <property type="evidence" value="ECO:0007669"/>
    <property type="project" value="UniProtKB-SubCell"/>
</dbReference>
<reference evidence="6" key="1">
    <citation type="submission" date="2014-04" db="EMBL/GenBank/DDBJ databases">
        <title>In planta biocontrol of soil-borne Fusarium wilt of banana through a plant endophytic bacterium, Burkholderia cenocepacia 869T2.</title>
        <authorList>
            <person name="Ho Y.-N."/>
            <person name="Chiang H.-M."/>
            <person name="Chao C.-P."/>
            <person name="Su C.-C."/>
            <person name="Hsu H.-F."/>
            <person name="Guo C.-T."/>
            <person name="Hsieh J.-L."/>
            <person name="Huang C.-C."/>
        </authorList>
    </citation>
    <scope>NUCLEOTIDE SEQUENCE [LARGE SCALE GENOMIC DNA]</scope>
    <source>
        <strain evidence="6">869T2</strain>
    </source>
</reference>